<dbReference type="VEuPathDB" id="TriTrypDB:BSAL_04170"/>
<dbReference type="AlphaFoldDB" id="A0A0S4IQD5"/>
<gene>
    <name evidence="3" type="ORF">BSAL_04170</name>
</gene>
<dbReference type="Proteomes" id="UP000051952">
    <property type="component" value="Unassembled WGS sequence"/>
</dbReference>
<feature type="compositionally biased region" description="Basic and acidic residues" evidence="1">
    <location>
        <begin position="582"/>
        <end position="599"/>
    </location>
</feature>
<feature type="signal peptide" evidence="2">
    <location>
        <begin position="1"/>
        <end position="18"/>
    </location>
</feature>
<dbReference type="EMBL" id="CYKH01000459">
    <property type="protein sequence ID" value="CUF95173.1"/>
    <property type="molecule type" value="Genomic_DNA"/>
</dbReference>
<evidence type="ECO:0000313" key="3">
    <source>
        <dbReference type="EMBL" id="CUF95173.1"/>
    </source>
</evidence>
<keyword evidence="2" id="KW-0732">Signal</keyword>
<reference evidence="4" key="1">
    <citation type="submission" date="2015-09" db="EMBL/GenBank/DDBJ databases">
        <authorList>
            <consortium name="Pathogen Informatics"/>
        </authorList>
    </citation>
    <scope>NUCLEOTIDE SEQUENCE [LARGE SCALE GENOMIC DNA]</scope>
    <source>
        <strain evidence="4">Lake Konstanz</strain>
    </source>
</reference>
<organism evidence="3 4">
    <name type="scientific">Bodo saltans</name>
    <name type="common">Flagellated protozoan</name>
    <dbReference type="NCBI Taxonomy" id="75058"/>
    <lineage>
        <taxon>Eukaryota</taxon>
        <taxon>Discoba</taxon>
        <taxon>Euglenozoa</taxon>
        <taxon>Kinetoplastea</taxon>
        <taxon>Metakinetoplastina</taxon>
        <taxon>Eubodonida</taxon>
        <taxon>Bodonidae</taxon>
        <taxon>Bodo</taxon>
    </lineage>
</organism>
<feature type="chain" id="PRO_5006621515" evidence="2">
    <location>
        <begin position="19"/>
        <end position="730"/>
    </location>
</feature>
<evidence type="ECO:0000256" key="2">
    <source>
        <dbReference type="SAM" id="SignalP"/>
    </source>
</evidence>
<feature type="compositionally biased region" description="Low complexity" evidence="1">
    <location>
        <begin position="492"/>
        <end position="512"/>
    </location>
</feature>
<accession>A0A0S4IQD5</accession>
<feature type="region of interest" description="Disordered" evidence="1">
    <location>
        <begin position="543"/>
        <end position="599"/>
    </location>
</feature>
<sequence>MRLLASFWLTICFCSCRTLPFPSFDQSTIVSHSLHQIFYSYCMGSGTSKNSAAGKKPTTTTIRGQVVKLFAGDAHPVSLAVLDLVKEADRCDEAGDYARMLDHVRQASVILKDVPDEAADHLAVLVHQREGFAYQRLRNGASAKAAYGKAIQIAELMVADKRPQIYMVLQRYCDAVMALSSLWEQEAVLSYKPKGKGGGKGGASSSVKGMAATDSADSSVNTAAGGGAGGGADAAAASSNTLMNVVEPEEKEARARAIHIYGPCEMALLRCVELVERGDHRQSELLILPLLDLSRVYEALRIFPRAVLVIRRCIGILCVRYGHDHMRVIDLNARCDRLIALRDEQLLLEAVIKLQSLARMFVAMHRLEATLRRPVKRHRLPSRVAREQQQTRNVEFLNSYANLLWQQSSAAQNLMRTTNSSSMSGNSANSGVAGGSYGGVSNSVVLTNVHGTTSPVLMTGPYSTTVQHVATSPSKSARGLPPQSPNAAALQTSTTVVNNSTTSNGGYTSNTSRPSSSLAMGMRQTALINAGFTPSFARSSFAGNAAGSSRPGSATGANGLPISRPGSGAVRTSTLSPPSSAADHRSPTSAEFRGRSESHRLSLAALSGPAPPPHTTNTTVTATQVAIRGKSDSIVGQDKKAYEAGRPTISHSSSRCRSHDIFIEIFSECWRRTKRLLAPGRGGSNNKGVPLNQTTIHYSSFILPLALWHCVMPLMCCIAPLFCRLEILCG</sequence>
<protein>
    <submittedName>
        <fullName evidence="3">GPI-anchored surface protein, putative</fullName>
    </submittedName>
</protein>
<feature type="compositionally biased region" description="Polar residues" evidence="1">
    <location>
        <begin position="543"/>
        <end position="556"/>
    </location>
</feature>
<feature type="region of interest" description="Disordered" evidence="1">
    <location>
        <begin position="467"/>
        <end position="517"/>
    </location>
</feature>
<feature type="compositionally biased region" description="Polar residues" evidence="1">
    <location>
        <begin position="570"/>
        <end position="579"/>
    </location>
</feature>
<evidence type="ECO:0000313" key="4">
    <source>
        <dbReference type="Proteomes" id="UP000051952"/>
    </source>
</evidence>
<keyword evidence="4" id="KW-1185">Reference proteome</keyword>
<evidence type="ECO:0000256" key="1">
    <source>
        <dbReference type="SAM" id="MobiDB-lite"/>
    </source>
</evidence>
<dbReference type="OrthoDB" id="267133at2759"/>
<name>A0A0S4IQD5_BODSA</name>
<proteinExistence type="predicted"/>